<gene>
    <name evidence="4" type="ORF">AUP44_08015</name>
</gene>
<dbReference type="CDD" id="cd06992">
    <property type="entry name" value="cupin_GDO-like_C"/>
    <property type="match status" value="1"/>
</dbReference>
<dbReference type="Proteomes" id="UP000075787">
    <property type="component" value="Unassembled WGS sequence"/>
</dbReference>
<dbReference type="InterPro" id="IPR047183">
    <property type="entry name" value="GDO-like"/>
</dbReference>
<dbReference type="RefSeq" id="WP_062765662.1">
    <property type="nucleotide sequence ID" value="NZ_CP121045.1"/>
</dbReference>
<evidence type="ECO:0000259" key="3">
    <source>
        <dbReference type="Pfam" id="PF07883"/>
    </source>
</evidence>
<evidence type="ECO:0000256" key="1">
    <source>
        <dbReference type="ARBA" id="ARBA00022964"/>
    </source>
</evidence>
<keyword evidence="1" id="KW-0223">Dioxygenase</keyword>
<accession>A0A162KP10</accession>
<dbReference type="InterPro" id="IPR014710">
    <property type="entry name" value="RmlC-like_jellyroll"/>
</dbReference>
<keyword evidence="2" id="KW-0560">Oxidoreductase</keyword>
<dbReference type="InterPro" id="IPR011051">
    <property type="entry name" value="RmlC_Cupin_sf"/>
</dbReference>
<feature type="domain" description="Cupin type-2" evidence="3">
    <location>
        <begin position="98"/>
        <end position="165"/>
    </location>
</feature>
<evidence type="ECO:0000313" key="4">
    <source>
        <dbReference type="EMBL" id="KYO51754.1"/>
    </source>
</evidence>
<dbReference type="EMBL" id="LPZR01000166">
    <property type="protein sequence ID" value="KYO51754.1"/>
    <property type="molecule type" value="Genomic_DNA"/>
</dbReference>
<dbReference type="GO" id="GO:0051213">
    <property type="term" value="F:dioxygenase activity"/>
    <property type="evidence" value="ECO:0007669"/>
    <property type="project" value="UniProtKB-KW"/>
</dbReference>
<dbReference type="PANTHER" id="PTHR41517">
    <property type="entry name" value="1,2-DIOXYGENASE PROTEIN-RELATED"/>
    <property type="match status" value="1"/>
</dbReference>
<name>A0A162KP10_9PROT</name>
<sequence length="354" mass="37768">MTAPTASGPTASGLPESYAAELDRLDMAPLWTVLADLVPEHPRPKAVPHLWPYATAREVLLESGRLISAEKAERRVLVLENPGHRGEHRATASIYAGLQLILPGERAPEHRHTQSALRFVIESDGAYTTVEGARVDMAPFDLVLTPRWRWHAHGHDGRQPGVWLDGLDIPMISLFQGGFAERIGDNEAPARRPDVSPAMHAAGLRPAAGTAAAAHGLLHYPFASWRPALDAARAAGGVEPHDGVRLEFTDPATGGPVLPTLSAFAQLVPAGTATRAVRRTESAIVVGVEGRGTLEMSRADGSRVALAIGPRDVAVIPSWSDLSITAEAGEDLVLFSLSDRAAQSALGLYREERA</sequence>
<comment type="caution">
    <text evidence="4">The sequence shown here is derived from an EMBL/GenBank/DDBJ whole genome shotgun (WGS) entry which is preliminary data.</text>
</comment>
<organism evidence="4 5">
    <name type="scientific">Tistrella mobilis</name>
    <dbReference type="NCBI Taxonomy" id="171437"/>
    <lineage>
        <taxon>Bacteria</taxon>
        <taxon>Pseudomonadati</taxon>
        <taxon>Pseudomonadota</taxon>
        <taxon>Alphaproteobacteria</taxon>
        <taxon>Geminicoccales</taxon>
        <taxon>Geminicoccaceae</taxon>
        <taxon>Tistrella</taxon>
    </lineage>
</organism>
<reference evidence="4 5" key="1">
    <citation type="submission" date="2015-12" db="EMBL/GenBank/DDBJ databases">
        <title>Genome sequence of Tistrella mobilis MCCC 1A02139.</title>
        <authorList>
            <person name="Lu L."/>
            <person name="Lai Q."/>
            <person name="Shao Z."/>
            <person name="Qian P."/>
        </authorList>
    </citation>
    <scope>NUCLEOTIDE SEQUENCE [LARGE SCALE GENOMIC DNA]</scope>
    <source>
        <strain evidence="4 5">MCCC 1A02139</strain>
    </source>
</reference>
<dbReference type="OrthoDB" id="285029at2"/>
<protein>
    <recommendedName>
        <fullName evidence="3">Cupin type-2 domain-containing protein</fullName>
    </recommendedName>
</protein>
<dbReference type="CDD" id="cd02216">
    <property type="entry name" value="cupin_GDO-like_N"/>
    <property type="match status" value="1"/>
</dbReference>
<evidence type="ECO:0000256" key="2">
    <source>
        <dbReference type="ARBA" id="ARBA00023002"/>
    </source>
</evidence>
<dbReference type="SUPFAM" id="SSF51182">
    <property type="entry name" value="RmlC-like cupins"/>
    <property type="match status" value="1"/>
</dbReference>
<dbReference type="PANTHER" id="PTHR41517:SF1">
    <property type="entry name" value="CUPIN"/>
    <property type="match status" value="1"/>
</dbReference>
<dbReference type="AlphaFoldDB" id="A0A162KP10"/>
<evidence type="ECO:0000313" key="5">
    <source>
        <dbReference type="Proteomes" id="UP000075787"/>
    </source>
</evidence>
<dbReference type="GeneID" id="97240981"/>
<dbReference type="Pfam" id="PF07883">
    <property type="entry name" value="Cupin_2"/>
    <property type="match status" value="1"/>
</dbReference>
<dbReference type="InterPro" id="IPR013096">
    <property type="entry name" value="Cupin_2"/>
</dbReference>
<proteinExistence type="predicted"/>
<dbReference type="Gene3D" id="2.60.120.10">
    <property type="entry name" value="Jelly Rolls"/>
    <property type="match status" value="1"/>
</dbReference>